<feature type="compositionally biased region" description="Low complexity" evidence="16">
    <location>
        <begin position="136"/>
        <end position="149"/>
    </location>
</feature>
<evidence type="ECO:0000256" key="11">
    <source>
        <dbReference type="ARBA" id="ARBA00023212"/>
    </source>
</evidence>
<keyword evidence="7" id="KW-0963">Cytoplasm</keyword>
<keyword evidence="9" id="KW-0159">Chromosome partition</keyword>
<comment type="subcellular location">
    <subcellularLocation>
        <location evidence="3">Chromosome</location>
        <location evidence="3">Centromere</location>
        <location evidence="3">Kinetochore</location>
    </subcellularLocation>
    <subcellularLocation>
        <location evidence="2">Cytoplasm</location>
        <location evidence="2">Cytoskeleton</location>
        <location evidence="2">Spindle</location>
    </subcellularLocation>
    <subcellularLocation>
        <location evidence="1">Nucleus</location>
    </subcellularLocation>
</comment>
<accession>A0A1E4TA00</accession>
<dbReference type="GO" id="GO:1990758">
    <property type="term" value="P:mitotic sister chromatid biorientation"/>
    <property type="evidence" value="ECO:0007669"/>
    <property type="project" value="TreeGrafter"/>
</dbReference>
<keyword evidence="18" id="KW-1185">Reference proteome</keyword>
<feature type="compositionally biased region" description="Low complexity" evidence="16">
    <location>
        <begin position="307"/>
        <end position="321"/>
    </location>
</feature>
<evidence type="ECO:0000256" key="5">
    <source>
        <dbReference type="ARBA" id="ARBA00020497"/>
    </source>
</evidence>
<evidence type="ECO:0000256" key="8">
    <source>
        <dbReference type="ARBA" id="ARBA00022701"/>
    </source>
</evidence>
<feature type="region of interest" description="Disordered" evidence="16">
    <location>
        <begin position="1"/>
        <end position="24"/>
    </location>
</feature>
<dbReference type="GO" id="GO:1990537">
    <property type="term" value="C:mitotic spindle polar microtubule"/>
    <property type="evidence" value="ECO:0007669"/>
    <property type="project" value="TreeGrafter"/>
</dbReference>
<evidence type="ECO:0000256" key="15">
    <source>
        <dbReference type="ARBA" id="ARBA00047036"/>
    </source>
</evidence>
<keyword evidence="12" id="KW-0539">Nucleus</keyword>
<evidence type="ECO:0000256" key="2">
    <source>
        <dbReference type="ARBA" id="ARBA00004186"/>
    </source>
</evidence>
<dbReference type="PANTHER" id="PTHR28113">
    <property type="entry name" value="DASH COMPLEX SUBUNIT DAM1"/>
    <property type="match status" value="1"/>
</dbReference>
<dbReference type="Proteomes" id="UP000095023">
    <property type="component" value="Unassembled WGS sequence"/>
</dbReference>
<evidence type="ECO:0000256" key="3">
    <source>
        <dbReference type="ARBA" id="ARBA00004629"/>
    </source>
</evidence>
<dbReference type="OrthoDB" id="5586015at2759"/>
<feature type="compositionally biased region" description="Basic residues" evidence="16">
    <location>
        <begin position="14"/>
        <end position="23"/>
    </location>
</feature>
<feature type="compositionally biased region" description="Low complexity" evidence="16">
    <location>
        <begin position="114"/>
        <end position="123"/>
    </location>
</feature>
<sequence length="333" mass="35808">MAGPHAPVTPLRKSSNRVTRKSARSHEFVLPRSLNEMEPTIQEFADAVSDFEVNLESFQVLNNQVRSFNENFGAFLYGLEMNAWCVDFPGVDRILSGDTDQPQGRDRQHKQQQEQEQTPEPVEAAATVSAVAEPARVRSAVSVAASPATRRGKRPSAPVRPGSGTVARPAVNARSVTRPGITPRSRIPSRQTSSSLQPGYRPSLGSSTGRFSGQPDVSTVSDDTFVEHPTRQPTRPTIRAAAAPTGRPVDSVHGSRLPPRESVVRSTRGRPTVAPPERRPAIGTVPRAYGTTRPRGTPSAMANAPMRGTRAATTTTTATTARGGGTRIPSTRR</sequence>
<evidence type="ECO:0000256" key="9">
    <source>
        <dbReference type="ARBA" id="ARBA00022829"/>
    </source>
</evidence>
<proteinExistence type="inferred from homology"/>
<evidence type="ECO:0000313" key="17">
    <source>
        <dbReference type="EMBL" id="ODV88569.1"/>
    </source>
</evidence>
<keyword evidence="6" id="KW-0158">Chromosome</keyword>
<dbReference type="PANTHER" id="PTHR28113:SF1">
    <property type="entry name" value="DASH COMPLEX SUBUNIT DAM1"/>
    <property type="match status" value="1"/>
</dbReference>
<evidence type="ECO:0000256" key="12">
    <source>
        <dbReference type="ARBA" id="ARBA00023242"/>
    </source>
</evidence>
<evidence type="ECO:0000256" key="10">
    <source>
        <dbReference type="ARBA" id="ARBA00022838"/>
    </source>
</evidence>
<feature type="region of interest" description="Disordered" evidence="16">
    <location>
        <begin position="136"/>
        <end position="333"/>
    </location>
</feature>
<dbReference type="EMBL" id="KV453843">
    <property type="protein sequence ID" value="ODV88569.1"/>
    <property type="molecule type" value="Genomic_DNA"/>
</dbReference>
<feature type="compositionally biased region" description="Polar residues" evidence="16">
    <location>
        <begin position="204"/>
        <end position="222"/>
    </location>
</feature>
<evidence type="ECO:0000313" key="18">
    <source>
        <dbReference type="Proteomes" id="UP000095023"/>
    </source>
</evidence>
<comment type="similarity">
    <text evidence="4">Belongs to the DASH complex DAM1 family.</text>
</comment>
<evidence type="ECO:0000256" key="4">
    <source>
        <dbReference type="ARBA" id="ARBA00010073"/>
    </source>
</evidence>
<dbReference type="GO" id="GO:0042729">
    <property type="term" value="C:DASH complex"/>
    <property type="evidence" value="ECO:0007669"/>
    <property type="project" value="InterPro"/>
</dbReference>
<name>A0A1E4TA00_9ASCO</name>
<evidence type="ECO:0000256" key="13">
    <source>
        <dbReference type="ARBA" id="ARBA00023328"/>
    </source>
</evidence>
<feature type="compositionally biased region" description="Polar residues" evidence="16">
    <location>
        <begin position="188"/>
        <end position="197"/>
    </location>
</feature>
<comment type="subunit">
    <text evidence="15">Component of the DASH complex consisting of ASK1, DAD1, DAD2, DAD3, DAD4, DAM1, DUO1, HSK3, SPC19 and SPC34, with a stoichiometry of one copy of each subunit per complex. Multiple DASH complexes oligomerize to form a ring that encircles spindle microtubules and organizes the rod-like NDC80 complexes of the outer kinetochore. DASH complex oligomerization strengthens microtubule attachments. Within the complex, DAM1 and DUO1 may form the microtubule connections. On cytoplasmic microtubules, DASH complexes appear to form patches instead of rings. Interacts with the outer kinetochore component NDC80; the interaction is direct.</text>
</comment>
<dbReference type="Pfam" id="PF08653">
    <property type="entry name" value="DASH_Dam1"/>
    <property type="match status" value="1"/>
</dbReference>
<feature type="region of interest" description="Disordered" evidence="16">
    <location>
        <begin position="95"/>
        <end position="123"/>
    </location>
</feature>
<evidence type="ECO:0000256" key="16">
    <source>
        <dbReference type="SAM" id="MobiDB-lite"/>
    </source>
</evidence>
<keyword evidence="11" id="KW-0206">Cytoskeleton</keyword>
<evidence type="ECO:0000256" key="14">
    <source>
        <dbReference type="ARBA" id="ARBA00030453"/>
    </source>
</evidence>
<dbReference type="InterPro" id="IPR013962">
    <property type="entry name" value="DASH_Dam1"/>
</dbReference>
<evidence type="ECO:0000256" key="6">
    <source>
        <dbReference type="ARBA" id="ARBA00022454"/>
    </source>
</evidence>
<feature type="compositionally biased region" description="Low complexity" evidence="16">
    <location>
        <begin position="231"/>
        <end position="248"/>
    </location>
</feature>
<dbReference type="AlphaFoldDB" id="A0A1E4TA00"/>
<protein>
    <recommendedName>
        <fullName evidence="5">DASH complex subunit DAM1</fullName>
    </recommendedName>
    <alternativeName>
        <fullName evidence="14">Outer kinetochore protein DAM1</fullName>
    </alternativeName>
</protein>
<keyword evidence="8" id="KW-0493">Microtubule</keyword>
<keyword evidence="10" id="KW-0995">Kinetochore</keyword>
<gene>
    <name evidence="17" type="ORF">CANCADRAFT_3213</name>
</gene>
<organism evidence="17 18">
    <name type="scientific">Tortispora caseinolytica NRRL Y-17796</name>
    <dbReference type="NCBI Taxonomy" id="767744"/>
    <lineage>
        <taxon>Eukaryota</taxon>
        <taxon>Fungi</taxon>
        <taxon>Dikarya</taxon>
        <taxon>Ascomycota</taxon>
        <taxon>Saccharomycotina</taxon>
        <taxon>Trigonopsidomycetes</taxon>
        <taxon>Trigonopsidales</taxon>
        <taxon>Trigonopsidaceae</taxon>
        <taxon>Tortispora</taxon>
    </lineage>
</organism>
<evidence type="ECO:0000256" key="1">
    <source>
        <dbReference type="ARBA" id="ARBA00004123"/>
    </source>
</evidence>
<dbReference type="GO" id="GO:0044732">
    <property type="term" value="C:mitotic spindle pole body"/>
    <property type="evidence" value="ECO:0007669"/>
    <property type="project" value="TreeGrafter"/>
</dbReference>
<feature type="compositionally biased region" description="Basic and acidic residues" evidence="16">
    <location>
        <begin position="103"/>
        <end position="113"/>
    </location>
</feature>
<reference evidence="18" key="1">
    <citation type="submission" date="2016-02" db="EMBL/GenBank/DDBJ databases">
        <title>Comparative genomics of biotechnologically important yeasts.</title>
        <authorList>
            <consortium name="DOE Joint Genome Institute"/>
            <person name="Riley R."/>
            <person name="Haridas S."/>
            <person name="Wolfe K.H."/>
            <person name="Lopes M.R."/>
            <person name="Hittinger C.T."/>
            <person name="Goker M."/>
            <person name="Salamov A."/>
            <person name="Wisecaver J."/>
            <person name="Long T.M."/>
            <person name="Aerts A.L."/>
            <person name="Barry K."/>
            <person name="Choi C."/>
            <person name="Clum A."/>
            <person name="Coughlan A.Y."/>
            <person name="Deshpande S."/>
            <person name="Douglass A.P."/>
            <person name="Hanson S.J."/>
            <person name="Klenk H.-P."/>
            <person name="Labutti K."/>
            <person name="Lapidus A."/>
            <person name="Lindquist E."/>
            <person name="Lipzen A."/>
            <person name="Meier-Kolthoff J.P."/>
            <person name="Ohm R.A."/>
            <person name="Otillar R.P."/>
            <person name="Pangilinan J."/>
            <person name="Peng Y."/>
            <person name="Rokas A."/>
            <person name="Rosa C.A."/>
            <person name="Scheuner C."/>
            <person name="Sibirny A.A."/>
            <person name="Slot J.C."/>
            <person name="Stielow J.B."/>
            <person name="Sun H."/>
            <person name="Kurtzman C.P."/>
            <person name="Blackwell M."/>
            <person name="Jeffries T.W."/>
            <person name="Grigoriev I.V."/>
        </authorList>
    </citation>
    <scope>NUCLEOTIDE SEQUENCE [LARGE SCALE GENOMIC DNA]</scope>
    <source>
        <strain evidence="18">NRRL Y-17796</strain>
    </source>
</reference>
<keyword evidence="13" id="KW-0137">Centromere</keyword>
<evidence type="ECO:0000256" key="7">
    <source>
        <dbReference type="ARBA" id="ARBA00022490"/>
    </source>
</evidence>